<reference evidence="3" key="2">
    <citation type="submission" date="2013-07" db="EMBL/GenBank/DDBJ databases">
        <authorList>
            <consortium name="The Broad Institute Genome Sequencing Platform"/>
            <person name="Cuomo C."/>
            <person name="Litvintseva A."/>
            <person name="Chen Y."/>
            <person name="Heitman J."/>
            <person name="Sun S."/>
            <person name="Springer D."/>
            <person name="Dromer F."/>
            <person name="Young S.K."/>
            <person name="Zeng Q."/>
            <person name="Gargeya S."/>
            <person name="Fitzgerald M."/>
            <person name="Abouelleil A."/>
            <person name="Alvarado L."/>
            <person name="Berlin A.M."/>
            <person name="Chapman S.B."/>
            <person name="Dewar J."/>
            <person name="Goldberg J."/>
            <person name="Griggs A."/>
            <person name="Gujja S."/>
            <person name="Hansen M."/>
            <person name="Howarth C."/>
            <person name="Imamovic A."/>
            <person name="Larimer J."/>
            <person name="McCowan C."/>
            <person name="Murphy C."/>
            <person name="Pearson M."/>
            <person name="Priest M."/>
            <person name="Roberts A."/>
            <person name="Saif S."/>
            <person name="Shea T."/>
            <person name="Sykes S."/>
            <person name="Wortman J."/>
            <person name="Nusbaum C."/>
            <person name="Birren B."/>
        </authorList>
    </citation>
    <scope>NUCLEOTIDE SEQUENCE</scope>
    <source>
        <strain evidence="3">CBS 10117</strain>
    </source>
</reference>
<reference evidence="3" key="3">
    <citation type="submission" date="2024-02" db="EMBL/GenBank/DDBJ databases">
        <title>Comparative genomics of Cryptococcus and Kwoniella reveals pathogenesis evolution and contrasting modes of karyotype evolution via chromosome fusion or intercentromeric recombination.</title>
        <authorList>
            <person name="Coelho M.A."/>
            <person name="David-Palma M."/>
            <person name="Shea T."/>
            <person name="Bowers K."/>
            <person name="McGinley-Smith S."/>
            <person name="Mohammad A.W."/>
            <person name="Gnirke A."/>
            <person name="Yurkov A.M."/>
            <person name="Nowrousian M."/>
            <person name="Sun S."/>
            <person name="Cuomo C.A."/>
            <person name="Heitman J."/>
        </authorList>
    </citation>
    <scope>NUCLEOTIDE SEQUENCE</scope>
    <source>
        <strain evidence="3">CBS 10117</strain>
    </source>
</reference>
<dbReference type="AlphaFoldDB" id="A0A1A5ZTW4"/>
<dbReference type="InterPro" id="IPR038213">
    <property type="entry name" value="IFI6/IFI27-like_sf"/>
</dbReference>
<keyword evidence="4" id="KW-1185">Reference proteome</keyword>
<evidence type="ECO:0000313" key="2">
    <source>
        <dbReference type="EMBL" id="OBR81262.1"/>
    </source>
</evidence>
<dbReference type="EMBL" id="KI894038">
    <property type="protein sequence ID" value="OBR81262.1"/>
    <property type="molecule type" value="Genomic_DNA"/>
</dbReference>
<dbReference type="GeneID" id="28972347"/>
<gene>
    <name evidence="2" type="ORF">I303_08648</name>
    <name evidence="3" type="ORF">I303_106710</name>
</gene>
<evidence type="ECO:0000313" key="3">
    <source>
        <dbReference type="EMBL" id="WWC64103.1"/>
    </source>
</evidence>
<dbReference type="RefSeq" id="XP_018259104.1">
    <property type="nucleotide sequence ID" value="XM_018411903.1"/>
</dbReference>
<name>A0A1A5ZTW4_9TREE</name>
<proteinExistence type="predicted"/>
<dbReference type="EMBL" id="CP144537">
    <property type="protein sequence ID" value="WWC64103.1"/>
    <property type="molecule type" value="Genomic_DNA"/>
</dbReference>
<protein>
    <submittedName>
        <fullName evidence="2">Uncharacterized protein</fullName>
    </submittedName>
</protein>
<dbReference type="VEuPathDB" id="FungiDB:I303_08648"/>
<feature type="compositionally biased region" description="Basic residues" evidence="1">
    <location>
        <begin position="56"/>
        <end position="69"/>
    </location>
</feature>
<evidence type="ECO:0000256" key="1">
    <source>
        <dbReference type="SAM" id="MobiDB-lite"/>
    </source>
</evidence>
<feature type="region of interest" description="Disordered" evidence="1">
    <location>
        <begin position="56"/>
        <end position="91"/>
    </location>
</feature>
<dbReference type="Proteomes" id="UP000078595">
    <property type="component" value="Chromosome 8"/>
</dbReference>
<sequence>MSIPEILQAGAMIALQYAKEHPYQTAALAGCGVIAGFPALVSRPALTVMGFTRGGERKKSRAAKAHRKNGPVVKRSEHADLQSAGAAPQKPAAKRINARIQAVAAAAGAVGIAGSVWTYLKE</sequence>
<accession>A0A1A5ZTW4</accession>
<organism evidence="2">
    <name type="scientific">Kwoniella dejecticola CBS 10117</name>
    <dbReference type="NCBI Taxonomy" id="1296121"/>
    <lineage>
        <taxon>Eukaryota</taxon>
        <taxon>Fungi</taxon>
        <taxon>Dikarya</taxon>
        <taxon>Basidiomycota</taxon>
        <taxon>Agaricomycotina</taxon>
        <taxon>Tremellomycetes</taxon>
        <taxon>Tremellales</taxon>
        <taxon>Cryptococcaceae</taxon>
        <taxon>Kwoniella</taxon>
    </lineage>
</organism>
<evidence type="ECO:0000313" key="4">
    <source>
        <dbReference type="Proteomes" id="UP000078595"/>
    </source>
</evidence>
<dbReference type="Gene3D" id="6.10.110.10">
    <property type="match status" value="1"/>
</dbReference>
<dbReference type="KEGG" id="kdj:28972347"/>
<dbReference type="OrthoDB" id="440424at2759"/>
<reference evidence="2" key="1">
    <citation type="submission" date="2013-07" db="EMBL/GenBank/DDBJ databases">
        <title>The Genome Sequence of Cryptococcus dejecticola CBS10117.</title>
        <authorList>
            <consortium name="The Broad Institute Genome Sequencing Platform"/>
            <person name="Cuomo C."/>
            <person name="Litvintseva A."/>
            <person name="Chen Y."/>
            <person name="Heitman J."/>
            <person name="Sun S."/>
            <person name="Springer D."/>
            <person name="Dromer F."/>
            <person name="Young S.K."/>
            <person name="Zeng Q."/>
            <person name="Gargeya S."/>
            <person name="Fitzgerald M."/>
            <person name="Abouelleil A."/>
            <person name="Alvarado L."/>
            <person name="Berlin A.M."/>
            <person name="Chapman S.B."/>
            <person name="Dewar J."/>
            <person name="Goldberg J."/>
            <person name="Griggs A."/>
            <person name="Gujja S."/>
            <person name="Hansen M."/>
            <person name="Howarth C."/>
            <person name="Imamovic A."/>
            <person name="Larimer J."/>
            <person name="McCowan C."/>
            <person name="Murphy C."/>
            <person name="Pearson M."/>
            <person name="Priest M."/>
            <person name="Roberts A."/>
            <person name="Saif S."/>
            <person name="Shea T."/>
            <person name="Sykes S."/>
            <person name="Wortman J."/>
            <person name="Nusbaum C."/>
            <person name="Birren B."/>
        </authorList>
    </citation>
    <scope>NUCLEOTIDE SEQUENCE [LARGE SCALE GENOMIC DNA]</scope>
    <source>
        <strain evidence="2">CBS 10117</strain>
    </source>
</reference>